<dbReference type="Pfam" id="PF12854">
    <property type="entry name" value="PPR_1"/>
    <property type="match status" value="2"/>
</dbReference>
<feature type="repeat" description="PPR" evidence="3">
    <location>
        <begin position="172"/>
        <end position="206"/>
    </location>
</feature>
<evidence type="ECO:0000256" key="1">
    <source>
        <dbReference type="ARBA" id="ARBA00022737"/>
    </source>
</evidence>
<evidence type="ECO:0000313" key="5">
    <source>
        <dbReference type="Proteomes" id="UP000006038"/>
    </source>
</evidence>
<feature type="repeat" description="PPR" evidence="3">
    <location>
        <begin position="136"/>
        <end position="171"/>
    </location>
</feature>
<dbReference type="PANTHER" id="PTHR47942">
    <property type="entry name" value="TETRATRICOPEPTIDE REPEAT (TPR)-LIKE SUPERFAMILY PROTEIN-RELATED"/>
    <property type="match status" value="1"/>
</dbReference>
<dbReference type="OMA" id="HFPAMES"/>
<evidence type="ECO:0000256" key="3">
    <source>
        <dbReference type="PROSITE-ProRule" id="PRU00708"/>
    </source>
</evidence>
<dbReference type="NCBIfam" id="TIGR00756">
    <property type="entry name" value="PPR"/>
    <property type="match status" value="5"/>
</dbReference>
<dbReference type="Gramene" id="OB05G16310.1">
    <property type="protein sequence ID" value="OB05G16310.1"/>
    <property type="gene ID" value="OB05G16310"/>
</dbReference>
<feature type="repeat" description="PPR" evidence="3">
    <location>
        <begin position="65"/>
        <end position="99"/>
    </location>
</feature>
<evidence type="ECO:0008006" key="6">
    <source>
        <dbReference type="Google" id="ProtNLM"/>
    </source>
</evidence>
<protein>
    <recommendedName>
        <fullName evidence="6">Pentacotripeptide-repeat region of PRORP domain-containing protein</fullName>
    </recommendedName>
</protein>
<dbReference type="HOGENOM" id="CLU_002706_49_7_1"/>
<dbReference type="AlphaFoldDB" id="J3M4V7"/>
<sequence>MRAAVAEPGSVENACLLFDEMLQRGIAPTVVTFGTLVAAFCEAGRLEEAFKVKEEMFLHYNIRPNAHVYASLIKALCEKGKMDDAQRLKEEMVRNSEPLVDSGAYAALARTLFWVGRKGEVVGLLEEMKGRGITVGREVYNAMIAGFCENEGDLDAAFAVLDDMQKDRCKPDAVSYNTLVGGLCKMGRWRDASELVEDMPRRGCRPDVVTYRRLFDGICDAGELGEARKVFDEMIFKGFAPSMVSVRKFVGWIEREGDSALLESVLCQLASVNALEGNEWEKAMSGVLHDPAEQKIEKLLDNFRLA</sequence>
<organism evidence="4">
    <name type="scientific">Oryza brachyantha</name>
    <name type="common">malo sina</name>
    <dbReference type="NCBI Taxonomy" id="4533"/>
    <lineage>
        <taxon>Eukaryota</taxon>
        <taxon>Viridiplantae</taxon>
        <taxon>Streptophyta</taxon>
        <taxon>Embryophyta</taxon>
        <taxon>Tracheophyta</taxon>
        <taxon>Spermatophyta</taxon>
        <taxon>Magnoliopsida</taxon>
        <taxon>Liliopsida</taxon>
        <taxon>Poales</taxon>
        <taxon>Poaceae</taxon>
        <taxon>BOP clade</taxon>
        <taxon>Oryzoideae</taxon>
        <taxon>Oryzeae</taxon>
        <taxon>Oryzinae</taxon>
        <taxon>Oryza</taxon>
    </lineage>
</organism>
<evidence type="ECO:0000256" key="2">
    <source>
        <dbReference type="ARBA" id="ARBA00022946"/>
    </source>
</evidence>
<reference evidence="4" key="2">
    <citation type="submission" date="2013-04" db="UniProtKB">
        <authorList>
            <consortium name="EnsemblPlants"/>
        </authorList>
    </citation>
    <scope>IDENTIFICATION</scope>
</reference>
<dbReference type="InterPro" id="IPR002885">
    <property type="entry name" value="PPR_rpt"/>
</dbReference>
<name>J3M4V7_ORYBR</name>
<dbReference type="eggNOG" id="KOG4197">
    <property type="taxonomic scope" value="Eukaryota"/>
</dbReference>
<keyword evidence="1" id="KW-0677">Repeat</keyword>
<reference evidence="4" key="1">
    <citation type="journal article" date="2013" name="Nat. Commun.">
        <title>Whole-genome sequencing of Oryza brachyantha reveals mechanisms underlying Oryza genome evolution.</title>
        <authorList>
            <person name="Chen J."/>
            <person name="Huang Q."/>
            <person name="Gao D."/>
            <person name="Wang J."/>
            <person name="Lang Y."/>
            <person name="Liu T."/>
            <person name="Li B."/>
            <person name="Bai Z."/>
            <person name="Luis Goicoechea J."/>
            <person name="Liang C."/>
            <person name="Chen C."/>
            <person name="Zhang W."/>
            <person name="Sun S."/>
            <person name="Liao Y."/>
            <person name="Zhang X."/>
            <person name="Yang L."/>
            <person name="Song C."/>
            <person name="Wang M."/>
            <person name="Shi J."/>
            <person name="Liu G."/>
            <person name="Liu J."/>
            <person name="Zhou H."/>
            <person name="Zhou W."/>
            <person name="Yu Q."/>
            <person name="An N."/>
            <person name="Chen Y."/>
            <person name="Cai Q."/>
            <person name="Wang B."/>
            <person name="Liu B."/>
            <person name="Min J."/>
            <person name="Huang Y."/>
            <person name="Wu H."/>
            <person name="Li Z."/>
            <person name="Zhang Y."/>
            <person name="Yin Y."/>
            <person name="Song W."/>
            <person name="Jiang J."/>
            <person name="Jackson S.A."/>
            <person name="Wing R.A."/>
            <person name="Wang J."/>
            <person name="Chen M."/>
        </authorList>
    </citation>
    <scope>NUCLEOTIDE SEQUENCE [LARGE SCALE GENOMIC DNA]</scope>
    <source>
        <strain evidence="4">cv. IRGC 101232</strain>
    </source>
</reference>
<dbReference type="PANTHER" id="PTHR47942:SF16">
    <property type="entry name" value="PENTATRICOPEPTIDE REPEAT DOMAIN CONTAINING PROTEIN-RELATED"/>
    <property type="match status" value="1"/>
</dbReference>
<dbReference type="Gene3D" id="1.25.40.10">
    <property type="entry name" value="Tetratricopeptide repeat domain"/>
    <property type="match status" value="3"/>
</dbReference>
<dbReference type="EnsemblPlants" id="OB05G16310.1">
    <property type="protein sequence ID" value="OB05G16310.1"/>
    <property type="gene ID" value="OB05G16310"/>
</dbReference>
<feature type="repeat" description="PPR" evidence="3">
    <location>
        <begin position="207"/>
        <end position="241"/>
    </location>
</feature>
<dbReference type="STRING" id="4533.J3M4V7"/>
<keyword evidence="2" id="KW-0809">Transit peptide</keyword>
<evidence type="ECO:0000313" key="4">
    <source>
        <dbReference type="EnsemblPlants" id="OB05G16310.1"/>
    </source>
</evidence>
<dbReference type="Pfam" id="PF01535">
    <property type="entry name" value="PPR"/>
    <property type="match status" value="1"/>
</dbReference>
<dbReference type="Pfam" id="PF13041">
    <property type="entry name" value="PPR_2"/>
    <property type="match status" value="1"/>
</dbReference>
<accession>J3M4V7</accession>
<feature type="repeat" description="PPR" evidence="3">
    <location>
        <begin position="29"/>
        <end position="64"/>
    </location>
</feature>
<dbReference type="InterPro" id="IPR011990">
    <property type="entry name" value="TPR-like_helical_dom_sf"/>
</dbReference>
<dbReference type="InterPro" id="IPR051222">
    <property type="entry name" value="PPR/CCM1_RNA-binding"/>
</dbReference>
<keyword evidence="5" id="KW-1185">Reference proteome</keyword>
<dbReference type="Proteomes" id="UP000006038">
    <property type="component" value="Chromosome 5"/>
</dbReference>
<proteinExistence type="predicted"/>
<dbReference type="PROSITE" id="PS51375">
    <property type="entry name" value="PPR"/>
    <property type="match status" value="5"/>
</dbReference>